<dbReference type="OrthoDB" id="3297334at2"/>
<protein>
    <submittedName>
        <fullName evidence="2">Uncharacterized protein</fullName>
    </submittedName>
</protein>
<dbReference type="PATRIC" id="fig|1246995.3.peg.3881"/>
<dbReference type="AlphaFoldDB" id="U5VZ15"/>
<reference evidence="2 3" key="1">
    <citation type="journal article" date="2014" name="J. Biotechnol.">
        <title>Complete genome sequence of the actinobacterium Actinoplanes friuliensis HAG 010964, producer of the lipopeptide antibiotic friulimycin.</title>
        <authorList>
            <person name="Ruckert C."/>
            <person name="Szczepanowski R."/>
            <person name="Albersmeier A."/>
            <person name="Goesmann A."/>
            <person name="Fischer N."/>
            <person name="Steinkamper A."/>
            <person name="Puhler A."/>
            <person name="Biener R."/>
            <person name="Schwartz D."/>
            <person name="Kalinowski J."/>
        </authorList>
    </citation>
    <scope>NUCLEOTIDE SEQUENCE [LARGE SCALE GENOMIC DNA]</scope>
    <source>
        <strain evidence="2 3">DSM 7358</strain>
    </source>
</reference>
<keyword evidence="1" id="KW-1133">Transmembrane helix</keyword>
<name>U5VZ15_9ACTN</name>
<dbReference type="HOGENOM" id="CLU_2299685_0_0_11"/>
<dbReference type="KEGG" id="afs:AFR_19110"/>
<dbReference type="EMBL" id="CP006272">
    <property type="protein sequence ID" value="AGZ42094.1"/>
    <property type="molecule type" value="Genomic_DNA"/>
</dbReference>
<organism evidence="2 3">
    <name type="scientific">Actinoplanes friuliensis DSM 7358</name>
    <dbReference type="NCBI Taxonomy" id="1246995"/>
    <lineage>
        <taxon>Bacteria</taxon>
        <taxon>Bacillati</taxon>
        <taxon>Actinomycetota</taxon>
        <taxon>Actinomycetes</taxon>
        <taxon>Micromonosporales</taxon>
        <taxon>Micromonosporaceae</taxon>
        <taxon>Actinoplanes</taxon>
    </lineage>
</organism>
<dbReference type="RefSeq" id="WP_023362467.1">
    <property type="nucleotide sequence ID" value="NC_022657.1"/>
</dbReference>
<evidence type="ECO:0000313" key="2">
    <source>
        <dbReference type="EMBL" id="AGZ42094.1"/>
    </source>
</evidence>
<dbReference type="Proteomes" id="UP000017746">
    <property type="component" value="Chromosome"/>
</dbReference>
<evidence type="ECO:0000256" key="1">
    <source>
        <dbReference type="SAM" id="Phobius"/>
    </source>
</evidence>
<sequence length="102" mass="10609">MTDDPTRSLRWFGGLAVLVFGIGPAVMLSLLVAQGRTPGSVGILLIFAIPLVLLALVIGVLGMRGGPDLELTSRRMHLSMALVAGADVLMLGGNAIIRMIAT</sequence>
<gene>
    <name evidence="2" type="ORF">AFR_19110</name>
</gene>
<feature type="transmembrane region" description="Helical" evidence="1">
    <location>
        <begin position="12"/>
        <end position="33"/>
    </location>
</feature>
<accession>U5VZ15</accession>
<keyword evidence="1" id="KW-0472">Membrane</keyword>
<proteinExistence type="predicted"/>
<feature type="transmembrane region" description="Helical" evidence="1">
    <location>
        <begin position="81"/>
        <end position="101"/>
    </location>
</feature>
<keyword evidence="3" id="KW-1185">Reference proteome</keyword>
<keyword evidence="1" id="KW-0812">Transmembrane</keyword>
<dbReference type="STRING" id="1246995.AFR_19110"/>
<evidence type="ECO:0000313" key="3">
    <source>
        <dbReference type="Proteomes" id="UP000017746"/>
    </source>
</evidence>
<feature type="transmembrane region" description="Helical" evidence="1">
    <location>
        <begin position="39"/>
        <end position="61"/>
    </location>
</feature>